<evidence type="ECO:0000259" key="6">
    <source>
        <dbReference type="Pfam" id="PF00590"/>
    </source>
</evidence>
<keyword evidence="5" id="KW-0949">S-adenosyl-L-methionine</keyword>
<dbReference type="InterPro" id="IPR014776">
    <property type="entry name" value="4pyrrole_Mease_sub2"/>
</dbReference>
<keyword evidence="3 7" id="KW-0489">Methyltransferase</keyword>
<evidence type="ECO:0000256" key="3">
    <source>
        <dbReference type="ARBA" id="ARBA00022603"/>
    </source>
</evidence>
<dbReference type="InterPro" id="IPR035996">
    <property type="entry name" value="4pyrrol_Methylase_sf"/>
</dbReference>
<proteinExistence type="predicted"/>
<dbReference type="InterPro" id="IPR014777">
    <property type="entry name" value="4pyrrole_Mease_sub1"/>
</dbReference>
<dbReference type="FunFam" id="3.30.950.10:FF:000002">
    <property type="entry name" value="Ribosomal RNA small subunit methyltransferase I"/>
    <property type="match status" value="1"/>
</dbReference>
<dbReference type="SUPFAM" id="SSF53790">
    <property type="entry name" value="Tetrapyrrole methylase"/>
    <property type="match status" value="1"/>
</dbReference>
<dbReference type="AlphaFoldDB" id="A0A1V5MDV2"/>
<dbReference type="GO" id="GO:0006364">
    <property type="term" value="P:rRNA processing"/>
    <property type="evidence" value="ECO:0007669"/>
    <property type="project" value="UniProtKB-KW"/>
</dbReference>
<protein>
    <submittedName>
        <fullName evidence="7">Ribosomal RNA small subunit methyltransferase I</fullName>
        <ecNumber evidence="7">2.1.1.198</ecNumber>
    </submittedName>
</protein>
<name>A0A1V5MDV2_UNCT6</name>
<dbReference type="EMBL" id="MWAK01000180">
    <property type="protein sequence ID" value="OPZ91398.1"/>
    <property type="molecule type" value="Genomic_DNA"/>
</dbReference>
<evidence type="ECO:0000256" key="2">
    <source>
        <dbReference type="ARBA" id="ARBA00022552"/>
    </source>
</evidence>
<dbReference type="PANTHER" id="PTHR46111">
    <property type="entry name" value="RIBOSOMAL RNA SMALL SUBUNIT METHYLTRANSFERASE I"/>
    <property type="match status" value="1"/>
</dbReference>
<dbReference type="Proteomes" id="UP000485484">
    <property type="component" value="Unassembled WGS sequence"/>
</dbReference>
<dbReference type="Gene3D" id="3.30.950.10">
    <property type="entry name" value="Methyltransferase, Cobalt-precorrin-4 Transmethylase, Domain 2"/>
    <property type="match status" value="1"/>
</dbReference>
<comment type="caution">
    <text evidence="7">The sequence shown here is derived from an EMBL/GenBank/DDBJ whole genome shotgun (WGS) entry which is preliminary data.</text>
</comment>
<reference evidence="7" key="1">
    <citation type="submission" date="2017-02" db="EMBL/GenBank/DDBJ databases">
        <title>Delving into the versatile metabolic prowess of the omnipresent phylum Bacteroidetes.</title>
        <authorList>
            <person name="Nobu M.K."/>
            <person name="Mei R."/>
            <person name="Narihiro T."/>
            <person name="Kuroda K."/>
            <person name="Liu W.-T."/>
        </authorList>
    </citation>
    <scope>NUCLEOTIDE SEQUENCE</scope>
    <source>
        <strain evidence="7">ADurb.Bin417</strain>
    </source>
</reference>
<gene>
    <name evidence="7" type="primary">rsmI</name>
    <name evidence="7" type="ORF">BWY73_01101</name>
</gene>
<organism evidence="7">
    <name type="scientific">candidate division TA06 bacterium ADurb.Bin417</name>
    <dbReference type="NCBI Taxonomy" id="1852828"/>
    <lineage>
        <taxon>Bacteria</taxon>
        <taxon>Bacteria division TA06</taxon>
    </lineage>
</organism>
<evidence type="ECO:0000313" key="7">
    <source>
        <dbReference type="EMBL" id="OPZ91398.1"/>
    </source>
</evidence>
<feature type="domain" description="Tetrapyrrole methylase" evidence="6">
    <location>
        <begin position="3"/>
        <end position="130"/>
    </location>
</feature>
<dbReference type="PANTHER" id="PTHR46111:SF1">
    <property type="entry name" value="RIBOSOMAL RNA SMALL SUBUNIT METHYLTRANSFERASE I"/>
    <property type="match status" value="1"/>
</dbReference>
<keyword evidence="4 7" id="KW-0808">Transferase</keyword>
<dbReference type="Gene3D" id="3.40.1010.10">
    <property type="entry name" value="Cobalt-precorrin-4 Transmethylase, Domain 1"/>
    <property type="match status" value="1"/>
</dbReference>
<sequence length="171" mass="18790">MGALNRGENVAIVSSRGTPGISDPAYLLVRAAHQAGLPVVPIPGASSLAAALSASGVPTDRFCFVGFLPRRPSKRRRIIEELKTRDETAVIYESPHRFLKTMSELHSALGDRELTICRELTKKFEEIRLGGFADLIEHFSSRPVRGEFIIILRASSSKEKHDQIPGQEEGI</sequence>
<dbReference type="InterPro" id="IPR008189">
    <property type="entry name" value="rRNA_ssu_MeTfrase_I"/>
</dbReference>
<evidence type="ECO:0000256" key="4">
    <source>
        <dbReference type="ARBA" id="ARBA00022679"/>
    </source>
</evidence>
<accession>A0A1V5MDV2</accession>
<dbReference type="Pfam" id="PF00590">
    <property type="entry name" value="TP_methylase"/>
    <property type="match status" value="1"/>
</dbReference>
<dbReference type="InterPro" id="IPR000878">
    <property type="entry name" value="4pyrrol_Mease"/>
</dbReference>
<evidence type="ECO:0000256" key="5">
    <source>
        <dbReference type="ARBA" id="ARBA00022691"/>
    </source>
</evidence>
<evidence type="ECO:0000256" key="1">
    <source>
        <dbReference type="ARBA" id="ARBA00022490"/>
    </source>
</evidence>
<keyword evidence="1" id="KW-0963">Cytoplasm</keyword>
<dbReference type="EC" id="2.1.1.198" evidence="7"/>
<dbReference type="GO" id="GO:0032259">
    <property type="term" value="P:methylation"/>
    <property type="evidence" value="ECO:0007669"/>
    <property type="project" value="UniProtKB-KW"/>
</dbReference>
<keyword evidence="2" id="KW-0698">rRNA processing</keyword>
<dbReference type="GO" id="GO:0008168">
    <property type="term" value="F:methyltransferase activity"/>
    <property type="evidence" value="ECO:0007669"/>
    <property type="project" value="UniProtKB-KW"/>
</dbReference>